<dbReference type="AlphaFoldDB" id="A0A420WCS1"/>
<dbReference type="Proteomes" id="UP000277424">
    <property type="component" value="Unassembled WGS sequence"/>
</dbReference>
<sequence>MAGMAAALGIGYFAQDLAARDAQQPVTQRPQIAATAPFDQSGKPSGVQSVSASTSIEQPRDWSWLSRWFGDNDGASRQAGFSERDLDPTTYAHLAATRLPEGVVQAMQREPTEQVVTVKRGDTLMKLLVDAGIERGEAHQAIEGLSSVYDPRQLRPGQDITLTFLPPASLKLPLEIEVERKSALLGLALQPSVEREVQVRRDGNGGFAAEQIEFPLQTVTVLRGGRINSSLYETAIEAGIPIAALWEMVRAFSFDVDFQRDIQPGDRFDIMFEELRNEAGDVVNTGAVHYASMTLSGKTMPIFRFEPRPGEFDFFDPRGESVRKALLRTPIDGARLSSGYGMRKHPILGYGKMHRGIDFAAPTGTPIMAAGSGTVAKAEWFGAYGRYVQIRHNSEFATAYAHMSRIAPGIRAGARVQQGQVIGYVGTTGRSTGPHLHYEVLKGGGQVNPMSVKFPTGEKLEGKDFARFQKERQGMERQIAELRREMQVASRPGSSSRSAKAACREEQPDIC</sequence>
<feature type="compositionally biased region" description="Polar residues" evidence="7">
    <location>
        <begin position="42"/>
        <end position="54"/>
    </location>
</feature>
<evidence type="ECO:0000256" key="1">
    <source>
        <dbReference type="ARBA" id="ARBA00001947"/>
    </source>
</evidence>
<evidence type="ECO:0000256" key="7">
    <source>
        <dbReference type="SAM" id="MobiDB-lite"/>
    </source>
</evidence>
<dbReference type="CDD" id="cd12797">
    <property type="entry name" value="M23_peptidase"/>
    <property type="match status" value="1"/>
</dbReference>
<dbReference type="Gene3D" id="3.10.450.350">
    <property type="match status" value="2"/>
</dbReference>
<dbReference type="OrthoDB" id="9805070at2"/>
<gene>
    <name evidence="9" type="ORF">BCL74_3294</name>
</gene>
<dbReference type="PANTHER" id="PTHR21666">
    <property type="entry name" value="PEPTIDASE-RELATED"/>
    <property type="match status" value="1"/>
</dbReference>
<accession>A0A420WCS1</accession>
<evidence type="ECO:0000313" key="10">
    <source>
        <dbReference type="Proteomes" id="UP000277424"/>
    </source>
</evidence>
<protein>
    <submittedName>
        <fullName evidence="9">Murein DD-endopeptidase MepM/ murein hydrolase activator NlpD</fullName>
    </submittedName>
</protein>
<evidence type="ECO:0000256" key="6">
    <source>
        <dbReference type="ARBA" id="ARBA00023049"/>
    </source>
</evidence>
<comment type="cofactor">
    <cofactor evidence="1">
        <name>Zn(2+)</name>
        <dbReference type="ChEBI" id="CHEBI:29105"/>
    </cofactor>
</comment>
<dbReference type="GO" id="GO:0006508">
    <property type="term" value="P:proteolysis"/>
    <property type="evidence" value="ECO:0007669"/>
    <property type="project" value="UniProtKB-KW"/>
</dbReference>
<dbReference type="InterPro" id="IPR050570">
    <property type="entry name" value="Cell_wall_metabolism_enzyme"/>
</dbReference>
<evidence type="ECO:0000256" key="3">
    <source>
        <dbReference type="ARBA" id="ARBA00022723"/>
    </source>
</evidence>
<dbReference type="RefSeq" id="WP_121221612.1">
    <property type="nucleotide sequence ID" value="NZ_RBIG01000003.1"/>
</dbReference>
<feature type="compositionally biased region" description="Basic and acidic residues" evidence="7">
    <location>
        <begin position="502"/>
        <end position="511"/>
    </location>
</feature>
<keyword evidence="3" id="KW-0479">Metal-binding</keyword>
<dbReference type="EMBL" id="RBIG01000003">
    <property type="protein sequence ID" value="RKQ68811.1"/>
    <property type="molecule type" value="Genomic_DNA"/>
</dbReference>
<dbReference type="InterPro" id="IPR016047">
    <property type="entry name" value="M23ase_b-sheet_dom"/>
</dbReference>
<dbReference type="PANTHER" id="PTHR21666:SF288">
    <property type="entry name" value="CELL DIVISION PROTEIN YTFB"/>
    <property type="match status" value="1"/>
</dbReference>
<evidence type="ECO:0000259" key="8">
    <source>
        <dbReference type="Pfam" id="PF01551"/>
    </source>
</evidence>
<keyword evidence="2" id="KW-0645">Protease</keyword>
<dbReference type="SUPFAM" id="SSF51261">
    <property type="entry name" value="Duplicated hybrid motif"/>
    <property type="match status" value="1"/>
</dbReference>
<dbReference type="InterPro" id="IPR011055">
    <property type="entry name" value="Dup_hybrid_motif"/>
</dbReference>
<evidence type="ECO:0000256" key="2">
    <source>
        <dbReference type="ARBA" id="ARBA00022670"/>
    </source>
</evidence>
<evidence type="ECO:0000313" key="9">
    <source>
        <dbReference type="EMBL" id="RKQ68811.1"/>
    </source>
</evidence>
<proteinExistence type="predicted"/>
<dbReference type="Pfam" id="PF01551">
    <property type="entry name" value="Peptidase_M23"/>
    <property type="match status" value="1"/>
</dbReference>
<comment type="caution">
    <text evidence="9">The sequence shown here is derived from an EMBL/GenBank/DDBJ whole genome shotgun (WGS) entry which is preliminary data.</text>
</comment>
<name>A0A420WCS1_9PROT</name>
<feature type="region of interest" description="Disordered" evidence="7">
    <location>
        <begin position="485"/>
        <end position="511"/>
    </location>
</feature>
<organism evidence="9 10">
    <name type="scientific">Oceanibaculum indicum</name>
    <dbReference type="NCBI Taxonomy" id="526216"/>
    <lineage>
        <taxon>Bacteria</taxon>
        <taxon>Pseudomonadati</taxon>
        <taxon>Pseudomonadota</taxon>
        <taxon>Alphaproteobacteria</taxon>
        <taxon>Rhodospirillales</taxon>
        <taxon>Oceanibaculaceae</taxon>
        <taxon>Oceanibaculum</taxon>
    </lineage>
</organism>
<evidence type="ECO:0000256" key="5">
    <source>
        <dbReference type="ARBA" id="ARBA00022833"/>
    </source>
</evidence>
<reference evidence="9 10" key="1">
    <citation type="submission" date="2018-10" db="EMBL/GenBank/DDBJ databases">
        <title>Comparative analysis of microorganisms from saline springs in Andes Mountain Range, Colombia.</title>
        <authorList>
            <person name="Rubin E."/>
        </authorList>
    </citation>
    <scope>NUCLEOTIDE SEQUENCE [LARGE SCALE GENOMIC DNA]</scope>
    <source>
        <strain evidence="9 10">USBA 36</strain>
    </source>
</reference>
<dbReference type="GO" id="GO:0046872">
    <property type="term" value="F:metal ion binding"/>
    <property type="evidence" value="ECO:0007669"/>
    <property type="project" value="UniProtKB-KW"/>
</dbReference>
<dbReference type="Gene3D" id="2.70.70.10">
    <property type="entry name" value="Glucose Permease (Domain IIA)"/>
    <property type="match status" value="1"/>
</dbReference>
<keyword evidence="4 9" id="KW-0378">Hydrolase</keyword>
<feature type="region of interest" description="Disordered" evidence="7">
    <location>
        <begin position="24"/>
        <end position="54"/>
    </location>
</feature>
<feature type="domain" description="M23ase beta-sheet core" evidence="8">
    <location>
        <begin position="352"/>
        <end position="449"/>
    </location>
</feature>
<keyword evidence="5" id="KW-0862">Zinc</keyword>
<keyword evidence="6" id="KW-0482">Metalloprotease</keyword>
<evidence type="ECO:0000256" key="4">
    <source>
        <dbReference type="ARBA" id="ARBA00022801"/>
    </source>
</evidence>
<dbReference type="GO" id="GO:0004222">
    <property type="term" value="F:metalloendopeptidase activity"/>
    <property type="evidence" value="ECO:0007669"/>
    <property type="project" value="TreeGrafter"/>
</dbReference>